<reference evidence="3 4" key="1">
    <citation type="journal article" date="2019" name="Sci. Rep.">
        <title>Comparative genomics of chytrid fungi reveal insights into the obligate biotrophic and pathogenic lifestyle of Synchytrium endobioticum.</title>
        <authorList>
            <person name="van de Vossenberg B.T.L.H."/>
            <person name="Warris S."/>
            <person name="Nguyen H.D.T."/>
            <person name="van Gent-Pelzer M.P.E."/>
            <person name="Joly D.L."/>
            <person name="van de Geest H.C."/>
            <person name="Bonants P.J.M."/>
            <person name="Smith D.S."/>
            <person name="Levesque C.A."/>
            <person name="van der Lee T.A.J."/>
        </authorList>
    </citation>
    <scope>NUCLEOTIDE SEQUENCE [LARGE SCALE GENOMIC DNA]</scope>
    <source>
        <strain evidence="3 4">CBS 675.73</strain>
    </source>
</reference>
<name>A0A507FHK6_9FUNG</name>
<accession>A0A507FHK6</accession>
<keyword evidence="2" id="KW-1133">Transmembrane helix</keyword>
<evidence type="ECO:0000313" key="4">
    <source>
        <dbReference type="Proteomes" id="UP000320333"/>
    </source>
</evidence>
<sequence length="443" mass="45961">MFRRSATNSVPVVTLDDATLLLAEKATRTAHARANSAVIGGTASLLLLSPMAVVGIARSAQRSRRSVWSHDELIAEVRRRGLTVLEKTPDESAVVLVGAQLAAVVLGNAVAGQVEHLVQPVADITAGALASSTRLVAGKATDAVVSNSVIAGVDKVSAGVAAKQSATLDTAAGIQSQPVYSLPPSPPASDKKKMNPFAFTLALFSPKPEVIAATAHLSGEWTGTAISNLYDPIDTPNTSPEVVNPEQPEEARPLPAVPTGLPSPSTEPITPAKASISSSLDSLKNAIATVQASTNTALAQTRNSITSAANAFKAAASESGKNVTARLYNTANAVVTVVVKGAAGTPDDETKHEVIVPVQYRMKFSIRVQGVTVSGKNLVDDLAISGRCHESGTRIEFMETLPETAEVGAPVNVMYRAKVSGGYMNGTWETSDGRTGTFTLSHV</sequence>
<dbReference type="EMBL" id="QEAP01000064">
    <property type="protein sequence ID" value="TPX75911.1"/>
    <property type="molecule type" value="Genomic_DNA"/>
</dbReference>
<feature type="transmembrane region" description="Helical" evidence="2">
    <location>
        <begin position="37"/>
        <end position="57"/>
    </location>
</feature>
<keyword evidence="4" id="KW-1185">Reference proteome</keyword>
<feature type="region of interest" description="Disordered" evidence="1">
    <location>
        <begin position="231"/>
        <end position="274"/>
    </location>
</feature>
<dbReference type="OrthoDB" id="2131554at2759"/>
<keyword evidence="2" id="KW-0812">Transmembrane</keyword>
<dbReference type="Proteomes" id="UP000320333">
    <property type="component" value="Unassembled WGS sequence"/>
</dbReference>
<evidence type="ECO:0000256" key="1">
    <source>
        <dbReference type="SAM" id="MobiDB-lite"/>
    </source>
</evidence>
<organism evidence="3 4">
    <name type="scientific">Chytriomyces confervae</name>
    <dbReference type="NCBI Taxonomy" id="246404"/>
    <lineage>
        <taxon>Eukaryota</taxon>
        <taxon>Fungi</taxon>
        <taxon>Fungi incertae sedis</taxon>
        <taxon>Chytridiomycota</taxon>
        <taxon>Chytridiomycota incertae sedis</taxon>
        <taxon>Chytridiomycetes</taxon>
        <taxon>Chytridiales</taxon>
        <taxon>Chytriomycetaceae</taxon>
        <taxon>Chytriomyces</taxon>
    </lineage>
</organism>
<proteinExistence type="predicted"/>
<protein>
    <submittedName>
        <fullName evidence="3">Uncharacterized protein</fullName>
    </submittedName>
</protein>
<dbReference type="AlphaFoldDB" id="A0A507FHK6"/>
<evidence type="ECO:0000313" key="3">
    <source>
        <dbReference type="EMBL" id="TPX75911.1"/>
    </source>
</evidence>
<evidence type="ECO:0000256" key="2">
    <source>
        <dbReference type="SAM" id="Phobius"/>
    </source>
</evidence>
<keyword evidence="2" id="KW-0472">Membrane</keyword>
<gene>
    <name evidence="3" type="ORF">CcCBS67573_g02834</name>
</gene>
<comment type="caution">
    <text evidence="3">The sequence shown here is derived from an EMBL/GenBank/DDBJ whole genome shotgun (WGS) entry which is preliminary data.</text>
</comment>